<dbReference type="EMBL" id="MHNY01000024">
    <property type="protein sequence ID" value="OGZ55703.1"/>
    <property type="molecule type" value="Genomic_DNA"/>
</dbReference>
<name>A0A1G2GZS3_9BACT</name>
<feature type="transmembrane region" description="Helical" evidence="1">
    <location>
        <begin position="43"/>
        <end position="70"/>
    </location>
</feature>
<dbReference type="Proteomes" id="UP000178186">
    <property type="component" value="Unassembled WGS sequence"/>
</dbReference>
<comment type="caution">
    <text evidence="2">The sequence shown here is derived from an EMBL/GenBank/DDBJ whole genome shotgun (WGS) entry which is preliminary data.</text>
</comment>
<keyword evidence="1" id="KW-0812">Transmembrane</keyword>
<keyword evidence="1" id="KW-0472">Membrane</keyword>
<organism evidence="2 3">
    <name type="scientific">Candidatus Ryanbacteria bacterium RIFCSPLOWO2_02_FULL_45_11c</name>
    <dbReference type="NCBI Taxonomy" id="1802128"/>
    <lineage>
        <taxon>Bacteria</taxon>
        <taxon>Candidatus Ryaniibacteriota</taxon>
    </lineage>
</organism>
<dbReference type="STRING" id="1802128.A3H64_04020"/>
<sequence>MSPFYKKWLKANLFIFILGLVLLLSISILSIREYGGNDGGWLAVTFLFLGGTFGVILAVSFGTMILLIVIDKIRAKFFTKTNNK</sequence>
<feature type="transmembrane region" description="Helical" evidence="1">
    <location>
        <begin position="12"/>
        <end position="31"/>
    </location>
</feature>
<evidence type="ECO:0000313" key="2">
    <source>
        <dbReference type="EMBL" id="OGZ55703.1"/>
    </source>
</evidence>
<protein>
    <submittedName>
        <fullName evidence="2">Uncharacterized protein</fullName>
    </submittedName>
</protein>
<keyword evidence="1" id="KW-1133">Transmembrane helix</keyword>
<evidence type="ECO:0000313" key="3">
    <source>
        <dbReference type="Proteomes" id="UP000178186"/>
    </source>
</evidence>
<gene>
    <name evidence="2" type="ORF">A3H64_04020</name>
</gene>
<evidence type="ECO:0000256" key="1">
    <source>
        <dbReference type="SAM" id="Phobius"/>
    </source>
</evidence>
<reference evidence="2 3" key="1">
    <citation type="journal article" date="2016" name="Nat. Commun.">
        <title>Thousands of microbial genomes shed light on interconnected biogeochemical processes in an aquifer system.</title>
        <authorList>
            <person name="Anantharaman K."/>
            <person name="Brown C.T."/>
            <person name="Hug L.A."/>
            <person name="Sharon I."/>
            <person name="Castelle C.J."/>
            <person name="Probst A.J."/>
            <person name="Thomas B.C."/>
            <person name="Singh A."/>
            <person name="Wilkins M.J."/>
            <person name="Karaoz U."/>
            <person name="Brodie E.L."/>
            <person name="Williams K.H."/>
            <person name="Hubbard S.S."/>
            <person name="Banfield J.F."/>
        </authorList>
    </citation>
    <scope>NUCLEOTIDE SEQUENCE [LARGE SCALE GENOMIC DNA]</scope>
</reference>
<dbReference type="AlphaFoldDB" id="A0A1G2GZS3"/>
<accession>A0A1G2GZS3</accession>
<proteinExistence type="predicted"/>